<dbReference type="RefSeq" id="WP_078788302.1">
    <property type="nucleotide sequence ID" value="NZ_FMTO01000002.1"/>
</dbReference>
<protein>
    <recommendedName>
        <fullName evidence="3">Arc-like DNA binding domain-containing protein</fullName>
    </recommendedName>
</protein>
<dbReference type="OrthoDB" id="1824311at2"/>
<keyword evidence="2" id="KW-1185">Reference proteome</keyword>
<dbReference type="InterPro" id="IPR013321">
    <property type="entry name" value="Arc_rbn_hlx_hlx"/>
</dbReference>
<evidence type="ECO:0000313" key="2">
    <source>
        <dbReference type="Proteomes" id="UP000189857"/>
    </source>
</evidence>
<reference evidence="1 2" key="1">
    <citation type="submission" date="2017-02" db="EMBL/GenBank/DDBJ databases">
        <authorList>
            <person name="Peterson S.W."/>
        </authorList>
    </citation>
    <scope>NUCLEOTIDE SEQUENCE [LARGE SCALE GENOMIC DNA]</scope>
    <source>
        <strain evidence="1 2">ATCC 17233</strain>
    </source>
</reference>
<dbReference type="AlphaFoldDB" id="A0A1T4QVW8"/>
<dbReference type="GO" id="GO:0006355">
    <property type="term" value="P:regulation of DNA-templated transcription"/>
    <property type="evidence" value="ECO:0007669"/>
    <property type="project" value="InterPro"/>
</dbReference>
<evidence type="ECO:0008006" key="3">
    <source>
        <dbReference type="Google" id="ProtNLM"/>
    </source>
</evidence>
<name>A0A1T4QVW8_9FIRM</name>
<proteinExistence type="predicted"/>
<dbReference type="SUPFAM" id="SSF47598">
    <property type="entry name" value="Ribbon-helix-helix"/>
    <property type="match status" value="1"/>
</dbReference>
<evidence type="ECO:0000313" key="1">
    <source>
        <dbReference type="EMBL" id="SKA07641.1"/>
    </source>
</evidence>
<sequence>MEKWKENKKKYDAEYHKTKLKRVPLDLPIEKYDEVKSHAQERSESVNGFIKRAIEETMKRDNHSEPL</sequence>
<dbReference type="InterPro" id="IPR010985">
    <property type="entry name" value="Ribbon_hlx_hlx"/>
</dbReference>
<organism evidence="1 2">
    <name type="scientific">Eubacterium ruminantium</name>
    <dbReference type="NCBI Taxonomy" id="42322"/>
    <lineage>
        <taxon>Bacteria</taxon>
        <taxon>Bacillati</taxon>
        <taxon>Bacillota</taxon>
        <taxon>Clostridia</taxon>
        <taxon>Eubacteriales</taxon>
        <taxon>Eubacteriaceae</taxon>
        <taxon>Eubacterium</taxon>
    </lineage>
</organism>
<accession>A0A1T4QVW8</accession>
<dbReference type="EMBL" id="FUXA01000028">
    <property type="protein sequence ID" value="SKA07641.1"/>
    <property type="molecule type" value="Genomic_DNA"/>
</dbReference>
<dbReference type="Gene3D" id="1.10.1220.10">
    <property type="entry name" value="Met repressor-like"/>
    <property type="match status" value="1"/>
</dbReference>
<dbReference type="Proteomes" id="UP000189857">
    <property type="component" value="Unassembled WGS sequence"/>
</dbReference>
<gene>
    <name evidence="1" type="ORF">SAMN02745110_02534</name>
</gene>